<protein>
    <submittedName>
        <fullName evidence="2">DNA polymerase beta domain protein region</fullName>
    </submittedName>
</protein>
<reference evidence="2" key="1">
    <citation type="submission" date="2009-07" db="EMBL/GenBank/DDBJ databases">
        <title>Complete sequence of Geobacter sp. M21.</title>
        <authorList>
            <consortium name="US DOE Joint Genome Institute"/>
            <person name="Lucas S."/>
            <person name="Copeland A."/>
            <person name="Lapidus A."/>
            <person name="Glavina del Rio T."/>
            <person name="Dalin E."/>
            <person name="Tice H."/>
            <person name="Bruce D."/>
            <person name="Goodwin L."/>
            <person name="Pitluck S."/>
            <person name="Saunders E."/>
            <person name="Brettin T."/>
            <person name="Detter J.C."/>
            <person name="Han C."/>
            <person name="Larimer F."/>
            <person name="Land M."/>
            <person name="Hauser L."/>
            <person name="Kyrpides N."/>
            <person name="Ovchinnikova G."/>
            <person name="Lovley D."/>
        </authorList>
    </citation>
    <scope>NUCLEOTIDE SEQUENCE [LARGE SCALE GENOMIC DNA]</scope>
    <source>
        <strain evidence="2">M21</strain>
    </source>
</reference>
<proteinExistence type="predicted"/>
<feature type="domain" description="Polymerase beta nucleotidyltransferase" evidence="1">
    <location>
        <begin position="27"/>
        <end position="104"/>
    </location>
</feature>
<dbReference type="eggNOG" id="COG1708">
    <property type="taxonomic scope" value="Bacteria"/>
</dbReference>
<dbReference type="SUPFAM" id="SSF81301">
    <property type="entry name" value="Nucleotidyltransferase"/>
    <property type="match status" value="1"/>
</dbReference>
<dbReference type="KEGG" id="gem:GM21_0417"/>
<organism evidence="2">
    <name type="scientific">Geobacter sp. (strain M21)</name>
    <dbReference type="NCBI Taxonomy" id="443144"/>
    <lineage>
        <taxon>Bacteria</taxon>
        <taxon>Pseudomonadati</taxon>
        <taxon>Thermodesulfobacteriota</taxon>
        <taxon>Desulfuromonadia</taxon>
        <taxon>Geobacterales</taxon>
        <taxon>Geobacteraceae</taxon>
        <taxon>Geobacter</taxon>
    </lineage>
</organism>
<evidence type="ECO:0000313" key="2">
    <source>
        <dbReference type="EMBL" id="ACT16497.1"/>
    </source>
</evidence>
<dbReference type="Gene3D" id="3.30.460.10">
    <property type="entry name" value="Beta Polymerase, domain 2"/>
    <property type="match status" value="1"/>
</dbReference>
<dbReference type="OrthoDB" id="9808659at2"/>
<dbReference type="HOGENOM" id="CLU_130257_5_2_7"/>
<dbReference type="Pfam" id="PF18765">
    <property type="entry name" value="Polbeta"/>
    <property type="match status" value="1"/>
</dbReference>
<sequence>MGTAMLDLRPECLEIVRQLLAVHAPYAEVWAYGSRVQGTSHDGSDLDLVVRNPEDLTKPQPDLFLLKDALSESNIPILIDVLDWAQIPESFRQEIVRGGMVLVREGRKR</sequence>
<dbReference type="EMBL" id="CP001661">
    <property type="protein sequence ID" value="ACT16497.1"/>
    <property type="molecule type" value="Genomic_DNA"/>
</dbReference>
<dbReference type="STRING" id="443144.GM21_0417"/>
<accession>C6DYZ6</accession>
<evidence type="ECO:0000259" key="1">
    <source>
        <dbReference type="Pfam" id="PF18765"/>
    </source>
</evidence>
<name>C6DYZ6_GEOSM</name>
<dbReference type="InterPro" id="IPR043519">
    <property type="entry name" value="NT_sf"/>
</dbReference>
<dbReference type="InterPro" id="IPR041633">
    <property type="entry name" value="Polbeta"/>
</dbReference>
<gene>
    <name evidence="2" type="ordered locus">GM21_0417</name>
</gene>
<dbReference type="AlphaFoldDB" id="C6DYZ6"/>